<dbReference type="InterPro" id="IPR003439">
    <property type="entry name" value="ABC_transporter-like_ATP-bd"/>
</dbReference>
<dbReference type="AlphaFoldDB" id="A0A517PJZ9"/>
<comment type="subcellular location">
    <subcellularLocation>
        <location evidence="1">Cell membrane</location>
        <topology evidence="1">Multi-pass membrane protein</topology>
    </subcellularLocation>
</comment>
<evidence type="ECO:0000256" key="5">
    <source>
        <dbReference type="ARBA" id="ARBA00022989"/>
    </source>
</evidence>
<reference evidence="10 11" key="1">
    <citation type="submission" date="2019-02" db="EMBL/GenBank/DDBJ databases">
        <title>Deep-cultivation of Planctomycetes and their phenomic and genomic characterization uncovers novel biology.</title>
        <authorList>
            <person name="Wiegand S."/>
            <person name="Jogler M."/>
            <person name="Boedeker C."/>
            <person name="Pinto D."/>
            <person name="Vollmers J."/>
            <person name="Rivas-Marin E."/>
            <person name="Kohn T."/>
            <person name="Peeters S.H."/>
            <person name="Heuer A."/>
            <person name="Rast P."/>
            <person name="Oberbeckmann S."/>
            <person name="Bunk B."/>
            <person name="Jeske O."/>
            <person name="Meyerdierks A."/>
            <person name="Storesund J.E."/>
            <person name="Kallscheuer N."/>
            <person name="Luecker S."/>
            <person name="Lage O.M."/>
            <person name="Pohl T."/>
            <person name="Merkel B.J."/>
            <person name="Hornburger P."/>
            <person name="Mueller R.-W."/>
            <person name="Bruemmer F."/>
            <person name="Labrenz M."/>
            <person name="Spormann A.M."/>
            <person name="Op den Camp H."/>
            <person name="Overmann J."/>
            <person name="Amann R."/>
            <person name="Jetten M.S.M."/>
            <person name="Mascher T."/>
            <person name="Medema M.H."/>
            <person name="Devos D.P."/>
            <person name="Kaster A.-K."/>
            <person name="Ovreas L."/>
            <person name="Rohde M."/>
            <person name="Galperin M.Y."/>
            <person name="Jogler C."/>
        </authorList>
    </citation>
    <scope>NUCLEOTIDE SEQUENCE [LARGE SCALE GENOMIC DNA]</scope>
    <source>
        <strain evidence="10 11">HG66A1</strain>
    </source>
</reference>
<keyword evidence="3" id="KW-0547">Nucleotide-binding</keyword>
<dbReference type="SUPFAM" id="SSF90123">
    <property type="entry name" value="ABC transporter transmembrane region"/>
    <property type="match status" value="1"/>
</dbReference>
<evidence type="ECO:0000256" key="2">
    <source>
        <dbReference type="ARBA" id="ARBA00022692"/>
    </source>
</evidence>
<evidence type="ECO:0000256" key="1">
    <source>
        <dbReference type="ARBA" id="ARBA00004651"/>
    </source>
</evidence>
<feature type="transmembrane region" description="Helical" evidence="7">
    <location>
        <begin position="103"/>
        <end position="123"/>
    </location>
</feature>
<dbReference type="PROSITE" id="PS00211">
    <property type="entry name" value="ABC_TRANSPORTER_1"/>
    <property type="match status" value="1"/>
</dbReference>
<dbReference type="RefSeq" id="WP_145181497.1">
    <property type="nucleotide sequence ID" value="NZ_CP036266.1"/>
</dbReference>
<evidence type="ECO:0000259" key="9">
    <source>
        <dbReference type="PROSITE" id="PS50929"/>
    </source>
</evidence>
<dbReference type="PROSITE" id="PS50893">
    <property type="entry name" value="ABC_TRANSPORTER_2"/>
    <property type="match status" value="1"/>
</dbReference>
<evidence type="ECO:0000256" key="6">
    <source>
        <dbReference type="ARBA" id="ARBA00023136"/>
    </source>
</evidence>
<dbReference type="InterPro" id="IPR027417">
    <property type="entry name" value="P-loop_NTPase"/>
</dbReference>
<dbReference type="OrthoDB" id="9762778at2"/>
<dbReference type="InterPro" id="IPR036640">
    <property type="entry name" value="ABC1_TM_sf"/>
</dbReference>
<evidence type="ECO:0000313" key="11">
    <source>
        <dbReference type="Proteomes" id="UP000320421"/>
    </source>
</evidence>
<dbReference type="InterPro" id="IPR003593">
    <property type="entry name" value="AAA+_ATPase"/>
</dbReference>
<evidence type="ECO:0000256" key="4">
    <source>
        <dbReference type="ARBA" id="ARBA00022840"/>
    </source>
</evidence>
<dbReference type="InterPro" id="IPR039421">
    <property type="entry name" value="Type_1_exporter"/>
</dbReference>
<feature type="transmembrane region" description="Helical" evidence="7">
    <location>
        <begin position="326"/>
        <end position="344"/>
    </location>
</feature>
<keyword evidence="10" id="KW-0378">Hydrolase</keyword>
<keyword evidence="6 7" id="KW-0472">Membrane</keyword>
<dbReference type="EC" id="3.6.3.-" evidence="10"/>
<dbReference type="FunFam" id="3.40.50.300:FF:000218">
    <property type="entry name" value="Multidrug ABC transporter ATP-binding protein"/>
    <property type="match status" value="1"/>
</dbReference>
<gene>
    <name evidence="10" type="ORF">HG66A1_14680</name>
</gene>
<feature type="domain" description="ABC transporter" evidence="8">
    <location>
        <begin position="387"/>
        <end position="622"/>
    </location>
</feature>
<dbReference type="GO" id="GO:0015421">
    <property type="term" value="F:ABC-type oligopeptide transporter activity"/>
    <property type="evidence" value="ECO:0007669"/>
    <property type="project" value="TreeGrafter"/>
</dbReference>
<dbReference type="InterPro" id="IPR017871">
    <property type="entry name" value="ABC_transporter-like_CS"/>
</dbReference>
<dbReference type="Gene3D" id="3.40.50.300">
    <property type="entry name" value="P-loop containing nucleotide triphosphate hydrolases"/>
    <property type="match status" value="1"/>
</dbReference>
<dbReference type="EMBL" id="CP036266">
    <property type="protein sequence ID" value="QDT19700.1"/>
    <property type="molecule type" value="Genomic_DNA"/>
</dbReference>
<evidence type="ECO:0000313" key="10">
    <source>
        <dbReference type="EMBL" id="QDT19700.1"/>
    </source>
</evidence>
<dbReference type="PROSITE" id="PS50929">
    <property type="entry name" value="ABC_TM1F"/>
    <property type="match status" value="1"/>
</dbReference>
<dbReference type="GO" id="GO:0005524">
    <property type="term" value="F:ATP binding"/>
    <property type="evidence" value="ECO:0007669"/>
    <property type="project" value="UniProtKB-KW"/>
</dbReference>
<dbReference type="Pfam" id="PF00664">
    <property type="entry name" value="ABC_membrane"/>
    <property type="match status" value="1"/>
</dbReference>
<evidence type="ECO:0000259" key="8">
    <source>
        <dbReference type="PROSITE" id="PS50893"/>
    </source>
</evidence>
<evidence type="ECO:0000256" key="7">
    <source>
        <dbReference type="SAM" id="Phobius"/>
    </source>
</evidence>
<dbReference type="GO" id="GO:0005886">
    <property type="term" value="C:plasma membrane"/>
    <property type="evidence" value="ECO:0007669"/>
    <property type="project" value="UniProtKB-SubCell"/>
</dbReference>
<dbReference type="Pfam" id="PF00005">
    <property type="entry name" value="ABC_tran"/>
    <property type="match status" value="1"/>
</dbReference>
<accession>A0A517PJZ9</accession>
<protein>
    <submittedName>
        <fullName evidence="10">Multidrug export ATP-binding/permease protein</fullName>
        <ecNumber evidence="10">3.6.3.-</ecNumber>
    </submittedName>
</protein>
<feature type="domain" description="ABC transmembrane type-1" evidence="9">
    <location>
        <begin position="57"/>
        <end position="352"/>
    </location>
</feature>
<sequence>MTTHSRTSRQQFEEYKTEFRETQIKAQQKQASNRDRSSWELVRSFLGLLKNYRASVLLSLGTLTIATLLALIPPAATKFVVDYVLDQKPLPVDLPAWVPHKPWPLLVTITVGVILISMVRIALQIWGRWHATRITKLIQMKVRKLVFAHAVRLPLHRVQELKSGGATSILREDAGSVGELVFGMLYNPCRAIIQLLGSLIILAWVDWRLLLGALFLVPLVYLTHRTWISRIRPQHRKVRQQRVAVDALATESFGGMRVVRAFGRQRSETTRVLRGNHLMGRQELYAWWWSRLIEIVWETLIPIASACLLLYGGWQVLQGELTLGDLVMFLAYLLMLLGPLAMLAQSAAQFQNSLSGLDRVLDLLAEPREMESATARKISRGEVEGRVTFQDVNFQYPGSLQYALEEISIDIAPGETIALVGPSGAGKTTFCNLVARFYDPTSGQVQLDGQDLKDLDVESYRHLIGVVEQDVFLFDGSVAENIGYGNRHAELSEIQRAAEVANADEFIRQLPQGYQTLIGERGVKLSGGQRQRLAIARAILADPRLLILDEATSNLDTESERLIQDSLATLMQNRTCFVIAHRLSTITHANRIVVFEGGRIIETGTHETLMETDGKYREMVLLQTSPAEVS</sequence>
<dbReference type="SUPFAM" id="SSF52540">
    <property type="entry name" value="P-loop containing nucleoside triphosphate hydrolases"/>
    <property type="match status" value="1"/>
</dbReference>
<dbReference type="GO" id="GO:0016887">
    <property type="term" value="F:ATP hydrolysis activity"/>
    <property type="evidence" value="ECO:0007669"/>
    <property type="project" value="InterPro"/>
</dbReference>
<keyword evidence="5 7" id="KW-1133">Transmembrane helix</keyword>
<dbReference type="Proteomes" id="UP000320421">
    <property type="component" value="Chromosome"/>
</dbReference>
<dbReference type="PANTHER" id="PTHR43394:SF1">
    <property type="entry name" value="ATP-BINDING CASSETTE SUB-FAMILY B MEMBER 10, MITOCHONDRIAL"/>
    <property type="match status" value="1"/>
</dbReference>
<feature type="transmembrane region" description="Helical" evidence="7">
    <location>
        <begin position="295"/>
        <end position="314"/>
    </location>
</feature>
<feature type="transmembrane region" description="Helical" evidence="7">
    <location>
        <begin position="56"/>
        <end position="76"/>
    </location>
</feature>
<name>A0A517PJZ9_9PLAN</name>
<evidence type="ECO:0000256" key="3">
    <source>
        <dbReference type="ARBA" id="ARBA00022741"/>
    </source>
</evidence>
<dbReference type="InterPro" id="IPR011527">
    <property type="entry name" value="ABC1_TM_dom"/>
</dbReference>
<dbReference type="CDD" id="cd07346">
    <property type="entry name" value="ABC_6TM_exporters"/>
    <property type="match status" value="1"/>
</dbReference>
<dbReference type="PANTHER" id="PTHR43394">
    <property type="entry name" value="ATP-DEPENDENT PERMEASE MDL1, MITOCHONDRIAL"/>
    <property type="match status" value="1"/>
</dbReference>
<organism evidence="10 11">
    <name type="scientific">Gimesia chilikensis</name>
    <dbReference type="NCBI Taxonomy" id="2605989"/>
    <lineage>
        <taxon>Bacteria</taxon>
        <taxon>Pseudomonadati</taxon>
        <taxon>Planctomycetota</taxon>
        <taxon>Planctomycetia</taxon>
        <taxon>Planctomycetales</taxon>
        <taxon>Planctomycetaceae</taxon>
        <taxon>Gimesia</taxon>
    </lineage>
</organism>
<proteinExistence type="predicted"/>
<keyword evidence="11" id="KW-1185">Reference proteome</keyword>
<dbReference type="SMART" id="SM00382">
    <property type="entry name" value="AAA"/>
    <property type="match status" value="1"/>
</dbReference>
<keyword evidence="4 10" id="KW-0067">ATP-binding</keyword>
<keyword evidence="2 7" id="KW-0812">Transmembrane</keyword>
<dbReference type="Gene3D" id="1.20.1560.10">
    <property type="entry name" value="ABC transporter type 1, transmembrane domain"/>
    <property type="match status" value="1"/>
</dbReference>